<dbReference type="Proteomes" id="UP000478052">
    <property type="component" value="Unassembled WGS sequence"/>
</dbReference>
<evidence type="ECO:0000313" key="2">
    <source>
        <dbReference type="EMBL" id="KAF0768452.1"/>
    </source>
</evidence>
<evidence type="ECO:0000256" key="1">
    <source>
        <dbReference type="SAM" id="Phobius"/>
    </source>
</evidence>
<keyword evidence="3" id="KW-1185">Reference proteome</keyword>
<evidence type="ECO:0000313" key="3">
    <source>
        <dbReference type="Proteomes" id="UP000478052"/>
    </source>
</evidence>
<comment type="caution">
    <text evidence="2">The sequence shown here is derived from an EMBL/GenBank/DDBJ whole genome shotgun (WGS) entry which is preliminary data.</text>
</comment>
<keyword evidence="1" id="KW-0472">Membrane</keyword>
<reference evidence="2 3" key="1">
    <citation type="submission" date="2019-08" db="EMBL/GenBank/DDBJ databases">
        <title>Whole genome of Aphis craccivora.</title>
        <authorList>
            <person name="Voronova N.V."/>
            <person name="Shulinski R.S."/>
            <person name="Bandarenka Y.V."/>
            <person name="Zhorov D.G."/>
            <person name="Warner D."/>
        </authorList>
    </citation>
    <scope>NUCLEOTIDE SEQUENCE [LARGE SCALE GENOMIC DNA]</scope>
    <source>
        <strain evidence="2">180601</strain>
        <tissue evidence="2">Whole Body</tissue>
    </source>
</reference>
<organism evidence="2 3">
    <name type="scientific">Aphis craccivora</name>
    <name type="common">Cowpea aphid</name>
    <dbReference type="NCBI Taxonomy" id="307492"/>
    <lineage>
        <taxon>Eukaryota</taxon>
        <taxon>Metazoa</taxon>
        <taxon>Ecdysozoa</taxon>
        <taxon>Arthropoda</taxon>
        <taxon>Hexapoda</taxon>
        <taxon>Insecta</taxon>
        <taxon>Pterygota</taxon>
        <taxon>Neoptera</taxon>
        <taxon>Paraneoptera</taxon>
        <taxon>Hemiptera</taxon>
        <taxon>Sternorrhyncha</taxon>
        <taxon>Aphidomorpha</taxon>
        <taxon>Aphidoidea</taxon>
        <taxon>Aphididae</taxon>
        <taxon>Aphidini</taxon>
        <taxon>Aphis</taxon>
        <taxon>Aphis</taxon>
    </lineage>
</organism>
<sequence>MMHSGLFGFHIMKMNNKRKFNYENVLSNPSNILNIIEIPLQSTTNTQLECRYWNGILGWTNEGCKFLGVVTKLSNQYATCECPAFKYYGIFSADDTNVLFDNSVSDSTHNTVVYVNKNKNQFFNNSSITQRSLSDICVAFKVNGDPADLYDQNLRDLENSLSRQLTEKILSLSSVLKELKLIMSEPMYITLHLIQNVNISTDESIHDLVKKLADGSLILYDLHRFRLYVPEQPLRIIQPRNLEFSETGKNIALFFAIFVAFLACFVFGSILFKRHQLLSDISDVQQNLKTKDNIRRPKYKKLESTELIEQNTTSEQRFCHFNNNVELSDSGITLHSDRTQVKLLQ</sequence>
<keyword evidence="1" id="KW-1133">Transmembrane helix</keyword>
<protein>
    <submittedName>
        <fullName evidence="2">Uncharacterized protein</fullName>
    </submittedName>
</protein>
<feature type="transmembrane region" description="Helical" evidence="1">
    <location>
        <begin position="251"/>
        <end position="272"/>
    </location>
</feature>
<dbReference type="AlphaFoldDB" id="A0A6G0ZC59"/>
<dbReference type="EMBL" id="VUJU01000768">
    <property type="protein sequence ID" value="KAF0768452.1"/>
    <property type="molecule type" value="Genomic_DNA"/>
</dbReference>
<accession>A0A6G0ZC59</accession>
<gene>
    <name evidence="2" type="ORF">FWK35_00003418</name>
</gene>
<keyword evidence="1" id="KW-0812">Transmembrane</keyword>
<proteinExistence type="predicted"/>
<name>A0A6G0ZC59_APHCR</name>
<dbReference type="OrthoDB" id="6584625at2759"/>